<gene>
    <name evidence="1" type="ORF">SG0102_05260</name>
</gene>
<sequence length="79" mass="9047">MQSILIKDTTREERLKIIQDSLNCDDSAGCENCSGCGVFGAGDPFEMYRDYIEGKREIKDINMSFMARMFIRGRNENPD</sequence>
<organism evidence="1 2">
    <name type="scientific">Intestinibaculum porci</name>
    <dbReference type="NCBI Taxonomy" id="2487118"/>
    <lineage>
        <taxon>Bacteria</taxon>
        <taxon>Bacillati</taxon>
        <taxon>Bacillota</taxon>
        <taxon>Erysipelotrichia</taxon>
        <taxon>Erysipelotrichales</taxon>
        <taxon>Erysipelotrichaceae</taxon>
        <taxon>Intestinibaculum</taxon>
    </lineage>
</organism>
<dbReference type="AlphaFoldDB" id="A0A3G9J4T1"/>
<name>A0A3G9J4T1_9FIRM</name>
<dbReference type="Proteomes" id="UP000268059">
    <property type="component" value="Chromosome"/>
</dbReference>
<dbReference type="OrthoDB" id="3192716at2"/>
<dbReference type="RefSeq" id="WP_125118526.1">
    <property type="nucleotide sequence ID" value="NZ_AP019309.1"/>
</dbReference>
<reference evidence="1 2" key="1">
    <citation type="submission" date="2018-11" db="EMBL/GenBank/DDBJ databases">
        <title>Novel Erysipelotrichaceae bacterium isolated from small intestine of a swine.</title>
        <authorList>
            <person name="Kim J.S."/>
            <person name="Choe H."/>
            <person name="Lee Y.R."/>
            <person name="Kim K.M."/>
            <person name="Park D.S."/>
        </authorList>
    </citation>
    <scope>NUCLEOTIDE SEQUENCE [LARGE SCALE GENOMIC DNA]</scope>
    <source>
        <strain evidence="1 2">SG0102</strain>
    </source>
</reference>
<proteinExistence type="predicted"/>
<keyword evidence="2" id="KW-1185">Reference proteome</keyword>
<evidence type="ECO:0000313" key="2">
    <source>
        <dbReference type="Proteomes" id="UP000268059"/>
    </source>
</evidence>
<accession>A0A3G9J4T1</accession>
<dbReference type="KEGG" id="ebm:SG0102_05260"/>
<evidence type="ECO:0000313" key="1">
    <source>
        <dbReference type="EMBL" id="BBH25592.1"/>
    </source>
</evidence>
<dbReference type="EMBL" id="AP019309">
    <property type="protein sequence ID" value="BBH25592.1"/>
    <property type="molecule type" value="Genomic_DNA"/>
</dbReference>
<protein>
    <submittedName>
        <fullName evidence="1">Uncharacterized protein</fullName>
    </submittedName>
</protein>
<dbReference type="InParanoid" id="A0A3G9J4T1"/>